<keyword evidence="5" id="KW-1185">Reference proteome</keyword>
<dbReference type="EMBL" id="JACSPW010000003">
    <property type="protein sequence ID" value="MBD8032506.1"/>
    <property type="molecule type" value="Genomic_DNA"/>
</dbReference>
<dbReference type="InterPro" id="IPR001119">
    <property type="entry name" value="SLH_dom"/>
</dbReference>
<evidence type="ECO:0000313" key="4">
    <source>
        <dbReference type="EMBL" id="MBD8032506.1"/>
    </source>
</evidence>
<protein>
    <submittedName>
        <fullName evidence="4">S-layer homology domain-containing protein</fullName>
    </submittedName>
</protein>
<dbReference type="Pfam" id="PF16244">
    <property type="entry name" value="DUF4901"/>
    <property type="match status" value="2"/>
</dbReference>
<evidence type="ECO:0000313" key="5">
    <source>
        <dbReference type="Proteomes" id="UP000600565"/>
    </source>
</evidence>
<dbReference type="Proteomes" id="UP000600565">
    <property type="component" value="Unassembled WGS sequence"/>
</dbReference>
<feature type="signal peptide" evidence="1">
    <location>
        <begin position="1"/>
        <end position="27"/>
    </location>
</feature>
<evidence type="ECO:0000256" key="1">
    <source>
        <dbReference type="SAM" id="SignalP"/>
    </source>
</evidence>
<feature type="domain" description="SLH" evidence="2">
    <location>
        <begin position="558"/>
        <end position="591"/>
    </location>
</feature>
<organism evidence="4 5">
    <name type="scientific">Solibacillus merdavium</name>
    <dbReference type="NCBI Taxonomy" id="2762218"/>
    <lineage>
        <taxon>Bacteria</taxon>
        <taxon>Bacillati</taxon>
        <taxon>Bacillota</taxon>
        <taxon>Bacilli</taxon>
        <taxon>Bacillales</taxon>
        <taxon>Caryophanaceae</taxon>
        <taxon>Solibacillus</taxon>
    </lineage>
</organism>
<evidence type="ECO:0000259" key="2">
    <source>
        <dbReference type="Pfam" id="PF00395"/>
    </source>
</evidence>
<keyword evidence="1" id="KW-0732">Signal</keyword>
<feature type="domain" description="YcdB/YcdC repeated" evidence="3">
    <location>
        <begin position="131"/>
        <end position="210"/>
    </location>
</feature>
<evidence type="ECO:0000259" key="3">
    <source>
        <dbReference type="Pfam" id="PF16244"/>
    </source>
</evidence>
<dbReference type="Pfam" id="PF00395">
    <property type="entry name" value="SLH"/>
    <property type="match status" value="1"/>
</dbReference>
<gene>
    <name evidence="4" type="ORF">H9632_05450</name>
</gene>
<dbReference type="RefSeq" id="WP_191703099.1">
    <property type="nucleotide sequence ID" value="NZ_JACSPW010000003.1"/>
</dbReference>
<dbReference type="InterPro" id="IPR032599">
    <property type="entry name" value="YcdB/YcdC_rep_domain"/>
</dbReference>
<proteinExistence type="predicted"/>
<feature type="domain" description="YcdB/YcdC repeated" evidence="3">
    <location>
        <begin position="366"/>
        <end position="470"/>
    </location>
</feature>
<name>A0ABR8XKQ2_9BACL</name>
<comment type="caution">
    <text evidence="4">The sequence shown here is derived from an EMBL/GenBank/DDBJ whole genome shotgun (WGS) entry which is preliminary data.</text>
</comment>
<reference evidence="4 5" key="1">
    <citation type="submission" date="2020-08" db="EMBL/GenBank/DDBJ databases">
        <title>A Genomic Blueprint of the Chicken Gut Microbiome.</title>
        <authorList>
            <person name="Gilroy R."/>
            <person name="Ravi A."/>
            <person name="Getino M."/>
            <person name="Pursley I."/>
            <person name="Horton D.L."/>
            <person name="Alikhan N.-F."/>
            <person name="Baker D."/>
            <person name="Gharbi K."/>
            <person name="Hall N."/>
            <person name="Watson M."/>
            <person name="Adriaenssens E.M."/>
            <person name="Foster-Nyarko E."/>
            <person name="Jarju S."/>
            <person name="Secka A."/>
            <person name="Antonio M."/>
            <person name="Oren A."/>
            <person name="Chaudhuri R."/>
            <person name="La Ragione R.M."/>
            <person name="Hildebrand F."/>
            <person name="Pallen M.J."/>
        </authorList>
    </citation>
    <scope>NUCLEOTIDE SEQUENCE [LARGE SCALE GENOMIC DNA]</scope>
    <source>
        <strain evidence="4 5">Sa1YVA6</strain>
    </source>
</reference>
<accession>A0ABR8XKQ2</accession>
<feature type="chain" id="PRO_5045321762" evidence="1">
    <location>
        <begin position="28"/>
        <end position="742"/>
    </location>
</feature>
<sequence length="742" mass="82481">MVTFKKAGAMLSATALSVGLLAPMASASTLGNERMETLPIQVAQTNSTVTKEDLMKRFRELFPNEFSNVSEKDFRTGAGFSRTTDSTVSYELSFTKHIDNQYVHGSFRFVGETLELESFYYQPVNTKDVLFPAKYSKEEAQKVADKFLEKFNKGEGYELVPNAHDFYSSSILTQPVEYSFMYEKKNSGIPISDQTINIRVLGDGTVSSFYRTTPPKNNFTYDDPAKKQNESSIANRLQDALKAQLSYTIVPDYSTGDHKVKLVYEPNSQVISGIHAQTGEWLTLDGLSSTLSAKPITSIVSAPLAAKQPNMTAEQARALAEKLLATDIKGVQLEIGAVDETTSETGKEVFNIQYMYNYRNGGTGTVLTIDKATGEFIQYSDIKSHLEVESDDSEADVKLTQKQALDKAIALVKEWIPSSAHKFALPVNDGYHESYNNSYNFTFPRIVNGLTVVGDNISVGVDANTGALVNLYISDYGDLEWPAATDILSEQEATKMLKDELKLKLQYVNHPKVGNEQHYSLVYQSVFKEGSSAGIDAKTGEWLDAYGMSSSDKPKITHPTAAEELNYLIHAGILEVDESFNPDASVTKEEALKILLKSVTYMYYSSRYNEYETTDQTFTDITSEHPLYSFVTRALSMGMLDTSTKTFNATSPLSNQELAKWVIGTLKLDKPAQLSDIYDLKYSDAAQVNQELRGYVALAYGLGLLEAENNLLKPNSEVTYAQLAQATIRLAHKMNEYQINNY</sequence>